<evidence type="ECO:0000256" key="1">
    <source>
        <dbReference type="ARBA" id="ARBA00009242"/>
    </source>
</evidence>
<keyword evidence="3" id="KW-0659">Purine metabolism</keyword>
<evidence type="ECO:0000313" key="9">
    <source>
        <dbReference type="Proteomes" id="UP001176517"/>
    </source>
</evidence>
<feature type="compositionally biased region" description="Low complexity" evidence="6">
    <location>
        <begin position="389"/>
        <end position="400"/>
    </location>
</feature>
<evidence type="ECO:0000256" key="6">
    <source>
        <dbReference type="SAM" id="MobiDB-lite"/>
    </source>
</evidence>
<dbReference type="Pfam" id="PF04115">
    <property type="entry name" value="Ureidogly_lyase"/>
    <property type="match status" value="1"/>
</dbReference>
<accession>A0AAN6JU18</accession>
<name>A0AAN6JU18_9BASI</name>
<dbReference type="Proteomes" id="UP001176517">
    <property type="component" value="Unassembled WGS sequence"/>
</dbReference>
<evidence type="ECO:0000256" key="5">
    <source>
        <dbReference type="ARBA" id="ARBA00047684"/>
    </source>
</evidence>
<dbReference type="GO" id="GO:0050385">
    <property type="term" value="F:ureidoglycolate lyase activity"/>
    <property type="evidence" value="ECO:0007669"/>
    <property type="project" value="UniProtKB-EC"/>
</dbReference>
<dbReference type="CDD" id="cd20298">
    <property type="entry name" value="cupin_UAH"/>
    <property type="match status" value="1"/>
</dbReference>
<dbReference type="Gene3D" id="2.60.120.480">
    <property type="entry name" value="Ureidoglycolate hydrolase"/>
    <property type="match status" value="1"/>
</dbReference>
<keyword evidence="9" id="KW-1185">Reference proteome</keyword>
<dbReference type="InterPro" id="IPR011051">
    <property type="entry name" value="RmlC_Cupin_sf"/>
</dbReference>
<dbReference type="PANTHER" id="PTHR12045:SF3">
    <property type="entry name" value="INACTIVE ALLANTOICASE-RELATED"/>
    <property type="match status" value="1"/>
</dbReference>
<evidence type="ECO:0000256" key="3">
    <source>
        <dbReference type="ARBA" id="ARBA00022631"/>
    </source>
</evidence>
<evidence type="ECO:0000256" key="4">
    <source>
        <dbReference type="ARBA" id="ARBA00023239"/>
    </source>
</evidence>
<comment type="caution">
    <text evidence="8">The sequence shown here is derived from an EMBL/GenBank/DDBJ whole genome shotgun (WGS) entry which is preliminary data.</text>
</comment>
<dbReference type="GO" id="GO:0000256">
    <property type="term" value="P:allantoin catabolic process"/>
    <property type="evidence" value="ECO:0007669"/>
    <property type="project" value="InterPro"/>
</dbReference>
<comment type="similarity">
    <text evidence="1">Belongs to the allantoicase family.</text>
</comment>
<dbReference type="GO" id="GO:0004848">
    <property type="term" value="F:ureidoglycolate hydrolase activity"/>
    <property type="evidence" value="ECO:0007669"/>
    <property type="project" value="InterPro"/>
</dbReference>
<dbReference type="EMBL" id="JAPDMZ010000003">
    <property type="protein sequence ID" value="KAK0557722.1"/>
    <property type="molecule type" value="Genomic_DNA"/>
</dbReference>
<dbReference type="Gene3D" id="2.60.120.260">
    <property type="entry name" value="Galactose-binding domain-like"/>
    <property type="match status" value="2"/>
</dbReference>
<dbReference type="HAMAP" id="MF_00813">
    <property type="entry name" value="Allantoicase"/>
    <property type="match status" value="1"/>
</dbReference>
<comment type="catalytic activity">
    <reaction evidence="5">
        <text>(S)-ureidoglycolate = urea + glyoxylate</text>
        <dbReference type="Rhea" id="RHEA:11304"/>
        <dbReference type="ChEBI" id="CHEBI:16199"/>
        <dbReference type="ChEBI" id="CHEBI:36655"/>
        <dbReference type="ChEBI" id="CHEBI:57296"/>
        <dbReference type="EC" id="4.3.2.3"/>
    </reaction>
</comment>
<evidence type="ECO:0000259" key="7">
    <source>
        <dbReference type="Pfam" id="PF03561"/>
    </source>
</evidence>
<gene>
    <name evidence="8" type="primary">DAL2</name>
    <name evidence="8" type="ORF">OC846_000289</name>
</gene>
<dbReference type="GO" id="GO:0006144">
    <property type="term" value="P:purine nucleobase metabolic process"/>
    <property type="evidence" value="ECO:0007669"/>
    <property type="project" value="UniProtKB-KW"/>
</dbReference>
<keyword evidence="4" id="KW-0456">Lyase</keyword>
<feature type="domain" description="Allantoicase" evidence="7">
    <location>
        <begin position="225"/>
        <end position="374"/>
    </location>
</feature>
<proteinExistence type="inferred from homology"/>
<feature type="region of interest" description="Disordered" evidence="6">
    <location>
        <begin position="374"/>
        <end position="406"/>
    </location>
</feature>
<dbReference type="SUPFAM" id="SSF51182">
    <property type="entry name" value="RmlC-like cupins"/>
    <property type="match status" value="1"/>
</dbReference>
<dbReference type="InterPro" id="IPR007247">
    <property type="entry name" value="Ureidogly_lyase"/>
</dbReference>
<dbReference type="InterPro" id="IPR024060">
    <property type="entry name" value="Ureidoglycolate_lyase_dom_sf"/>
</dbReference>
<comment type="subunit">
    <text evidence="2">Homodimer.</text>
</comment>
<dbReference type="AlphaFoldDB" id="A0AAN6JU18"/>
<evidence type="ECO:0000313" key="8">
    <source>
        <dbReference type="EMBL" id="KAK0557722.1"/>
    </source>
</evidence>
<dbReference type="Pfam" id="PF03561">
    <property type="entry name" value="Allantoicase"/>
    <property type="match status" value="2"/>
</dbReference>
<dbReference type="InterPro" id="IPR015908">
    <property type="entry name" value="Allantoicase_dom"/>
</dbReference>
<dbReference type="NCBIfam" id="TIGR02961">
    <property type="entry name" value="allantoicase"/>
    <property type="match status" value="1"/>
</dbReference>
<reference evidence="8" key="1">
    <citation type="journal article" date="2023" name="PhytoFront">
        <title>Draft Genome Resources of Seven Strains of Tilletia horrida, Causal Agent of Kernel Smut of Rice.</title>
        <authorList>
            <person name="Khanal S."/>
            <person name="Antony Babu S."/>
            <person name="Zhou X.G."/>
        </authorList>
    </citation>
    <scope>NUCLEOTIDE SEQUENCE</scope>
    <source>
        <strain evidence="8">TX6</strain>
    </source>
</reference>
<dbReference type="InterPro" id="IPR008979">
    <property type="entry name" value="Galactose-bd-like_sf"/>
</dbReference>
<evidence type="ECO:0000256" key="2">
    <source>
        <dbReference type="ARBA" id="ARBA00011738"/>
    </source>
</evidence>
<organism evidence="8 9">
    <name type="scientific">Tilletia horrida</name>
    <dbReference type="NCBI Taxonomy" id="155126"/>
    <lineage>
        <taxon>Eukaryota</taxon>
        <taxon>Fungi</taxon>
        <taxon>Dikarya</taxon>
        <taxon>Basidiomycota</taxon>
        <taxon>Ustilaginomycotina</taxon>
        <taxon>Exobasidiomycetes</taxon>
        <taxon>Tilletiales</taxon>
        <taxon>Tilletiaceae</taxon>
        <taxon>Tilletia</taxon>
    </lineage>
</organism>
<dbReference type="InterPro" id="IPR005164">
    <property type="entry name" value="Allantoicase"/>
</dbReference>
<dbReference type="GO" id="GO:0004037">
    <property type="term" value="F:allantoicase activity"/>
    <property type="evidence" value="ECO:0007669"/>
    <property type="project" value="InterPro"/>
</dbReference>
<dbReference type="PANTHER" id="PTHR12045">
    <property type="entry name" value="ALLANTOICASE"/>
    <property type="match status" value="1"/>
</dbReference>
<protein>
    <submittedName>
        <fullName evidence="8">Allantoicase</fullName>
    </submittedName>
</protein>
<dbReference type="InterPro" id="IPR047233">
    <property type="entry name" value="UAH_cupin"/>
</dbReference>
<sequence length="694" mass="73812">MVSAPLQPFSLAPISQADAATQLYPHASEVSSVALGGHVLSTSDEWFAPASDLLKVAPAPSLKGTFGPKGAKFDGWETRRHNPLPQKYDWVILRLGPTPGAHILGLDVDTANFNGNEAPEVEVHALTVDQRSEEAHGPAQLEEDDPRWTVILPRTACGPSQQHLYASASRQPTSQAYTHVKLVMVPDGGIARFRIYGTIPPPPLGLGIGEDAQNATLDLAHVLNGGRVVFTSDQHFGKGSNLILPGRGIDMGDGWETKRSRSKDHKDWVVIQLAERALLTSAEIDTIHFLGNFPESVQLHALDVGEQAGSVDLTRLGHQDETVAGWTQILPRAKVGPGKQHFFDLQSHASPVSHVRVTMHPDGGIKRVRLVGRRISSPPSNSPIPLPTAAQSSSHAQAGSYPIPASYPVTGKSEYDSELRTCLLEPSQPLNPSHAPAFSRSLTGASASGSILVKGGPADASRIRIPVEPLTREAYAPYGSVIAGPSSLQATADDVSSTPQSKTVNQGTASKFLSLSSITSLYPASADAKAHIHIFRCAARFPLHPPGPSSSSSSCSPAAGTPLDSFEIKVLERHRYTTQAFIPMTADPATQHGYLVIVALPHTHARTAAAATENDGPDLSTLRAFLASSTQAVSYHPGVWHHPMVALGTSATDFACIVHESDSHPELDCDEVFYGRDGDGDGHADQGPSPLVML</sequence>
<feature type="domain" description="Allantoicase" evidence="7">
    <location>
        <begin position="36"/>
        <end position="198"/>
    </location>
</feature>
<dbReference type="SUPFAM" id="SSF49785">
    <property type="entry name" value="Galactose-binding domain-like"/>
    <property type="match status" value="2"/>
</dbReference>